<dbReference type="HOGENOM" id="CLU_2478107_0_0_4"/>
<dbReference type="AlphaFoldDB" id="F8GUD8"/>
<dbReference type="GeneID" id="34311877"/>
<dbReference type="InterPro" id="IPR029045">
    <property type="entry name" value="ClpP/crotonase-like_dom_sf"/>
</dbReference>
<evidence type="ECO:0008006" key="3">
    <source>
        <dbReference type="Google" id="ProtNLM"/>
    </source>
</evidence>
<dbReference type="KEGG" id="cnc:CNE_BB1p09300"/>
<dbReference type="SUPFAM" id="SSF52096">
    <property type="entry name" value="ClpP/crotonase"/>
    <property type="match status" value="1"/>
</dbReference>
<dbReference type="RefSeq" id="WP_013959374.1">
    <property type="nucleotide sequence ID" value="NC_015727.1"/>
</dbReference>
<geneLocation type="plasmid" evidence="1 2">
    <name>pBB1</name>
</geneLocation>
<reference evidence="1 2" key="1">
    <citation type="journal article" date="2011" name="J. Bacteriol.">
        <title>Complete genome sequence of the type strain Cupriavidus necator N-1.</title>
        <authorList>
            <person name="Poehlein A."/>
            <person name="Kusian B."/>
            <person name="Friedrich B."/>
            <person name="Daniel R."/>
            <person name="Bowien B."/>
        </authorList>
    </citation>
    <scope>NUCLEOTIDE SEQUENCE [LARGE SCALE GENOMIC DNA]</scope>
    <source>
        <strain evidence="2">ATCC 43291 / DSM 13513 / CCUG 52238 / LMG 8453 / N-1</strain>
        <plasmid evidence="1 2">pBB1</plasmid>
    </source>
</reference>
<dbReference type="EMBL" id="CP002879">
    <property type="protein sequence ID" value="AEI82342.1"/>
    <property type="molecule type" value="Genomic_DNA"/>
</dbReference>
<evidence type="ECO:0000313" key="1">
    <source>
        <dbReference type="EMBL" id="AEI82342.1"/>
    </source>
</evidence>
<name>F8GUD8_CUPNN</name>
<protein>
    <recommendedName>
        <fullName evidence="3">Enoyl-CoA hydratase</fullName>
    </recommendedName>
</protein>
<dbReference type="Gene3D" id="3.30.300.220">
    <property type="match status" value="1"/>
</dbReference>
<accession>F8GUD8</accession>
<evidence type="ECO:0000313" key="2">
    <source>
        <dbReference type="Proteomes" id="UP000006798"/>
    </source>
</evidence>
<organism evidence="1 2">
    <name type="scientific">Cupriavidus necator (strain ATCC 43291 / DSM 13513 / CCUG 52238 / LMG 8453 / N-1)</name>
    <name type="common">Ralstonia eutropha</name>
    <dbReference type="NCBI Taxonomy" id="1042878"/>
    <lineage>
        <taxon>Bacteria</taxon>
        <taxon>Pseudomonadati</taxon>
        <taxon>Pseudomonadota</taxon>
        <taxon>Betaproteobacteria</taxon>
        <taxon>Burkholderiales</taxon>
        <taxon>Burkholderiaceae</taxon>
        <taxon>Cupriavidus</taxon>
    </lineage>
</organism>
<sequence>MSLQTRRQLIDAEKELLRQSVPGIVAAENAKLKRRETMAAPVLYYASEGVATITLNRPEVLNALNTERLVQPACCDAAWPTLMAVRE</sequence>
<gene>
    <name evidence="1" type="ordered locus">CNE_BB1p09300</name>
</gene>
<keyword evidence="1" id="KW-0614">Plasmid</keyword>
<dbReference type="Proteomes" id="UP000006798">
    <property type="component" value="Plasmid pBB1"/>
</dbReference>
<proteinExistence type="predicted"/>